<dbReference type="InterPro" id="IPR013785">
    <property type="entry name" value="Aldolase_TIM"/>
</dbReference>
<comment type="cofactor">
    <cofactor evidence="13">
        <name>[4Fe-4S] cluster</name>
        <dbReference type="ChEBI" id="CHEBI:49883"/>
    </cofactor>
    <text evidence="13">Binds 1 [4Fe-4S] cluster. The cluster is coordinated with 3 cysteines and an exchangeable S-adenosyl-L-methionine.</text>
</comment>
<evidence type="ECO:0000256" key="5">
    <source>
        <dbReference type="ARBA" id="ARBA00022603"/>
    </source>
</evidence>
<comment type="catalytic activity">
    <reaction evidence="13">
        <text>adenosine(37) in tRNA + 2 reduced [2Fe-2S]-[ferredoxin] + 2 S-adenosyl-L-methionine = 2-methyladenosine(37) in tRNA + 5'-deoxyadenosine + L-methionine + 2 oxidized [2Fe-2S]-[ferredoxin] + S-adenosyl-L-homocysteine</text>
        <dbReference type="Rhea" id="RHEA:43332"/>
        <dbReference type="Rhea" id="RHEA-COMP:10000"/>
        <dbReference type="Rhea" id="RHEA-COMP:10001"/>
        <dbReference type="Rhea" id="RHEA-COMP:10162"/>
        <dbReference type="Rhea" id="RHEA-COMP:10485"/>
        <dbReference type="ChEBI" id="CHEBI:17319"/>
        <dbReference type="ChEBI" id="CHEBI:33737"/>
        <dbReference type="ChEBI" id="CHEBI:33738"/>
        <dbReference type="ChEBI" id="CHEBI:57844"/>
        <dbReference type="ChEBI" id="CHEBI:57856"/>
        <dbReference type="ChEBI" id="CHEBI:59789"/>
        <dbReference type="ChEBI" id="CHEBI:74411"/>
        <dbReference type="ChEBI" id="CHEBI:74497"/>
        <dbReference type="EC" id="2.1.1.192"/>
    </reaction>
</comment>
<feature type="binding site" evidence="13">
    <location>
        <begin position="161"/>
        <end position="162"/>
    </location>
    <ligand>
        <name>S-adenosyl-L-methionine</name>
        <dbReference type="ChEBI" id="CHEBI:59789"/>
    </ligand>
</feature>
<organism evidence="15 16">
    <name type="scientific">Fumia xinanensis</name>
    <dbReference type="NCBI Taxonomy" id="2763659"/>
    <lineage>
        <taxon>Bacteria</taxon>
        <taxon>Bacillati</taxon>
        <taxon>Bacillota</taxon>
        <taxon>Clostridia</taxon>
        <taxon>Eubacteriales</taxon>
        <taxon>Oscillospiraceae</taxon>
        <taxon>Fumia</taxon>
    </lineage>
</organism>
<name>A0A926E3N6_9FIRM</name>
<dbReference type="NCBIfam" id="TIGR00048">
    <property type="entry name" value="rRNA_mod_RlmN"/>
    <property type="match status" value="1"/>
</dbReference>
<keyword evidence="3 13" id="KW-0963">Cytoplasm</keyword>
<dbReference type="InterPro" id="IPR058240">
    <property type="entry name" value="rSAM_sf"/>
</dbReference>
<dbReference type="RefSeq" id="WP_249294696.1">
    <property type="nucleotide sequence ID" value="NZ_JACRSV010000001.1"/>
</dbReference>
<reference evidence="15" key="1">
    <citation type="submission" date="2020-08" db="EMBL/GenBank/DDBJ databases">
        <title>Genome public.</title>
        <authorList>
            <person name="Liu C."/>
            <person name="Sun Q."/>
        </authorList>
    </citation>
    <scope>NUCLEOTIDE SEQUENCE</scope>
    <source>
        <strain evidence="15">NSJ-33</strain>
    </source>
</reference>
<keyword evidence="6 13" id="KW-0808">Transferase</keyword>
<keyword evidence="4 13" id="KW-0698">rRNA processing</keyword>
<keyword evidence="8 13" id="KW-0819">tRNA processing</keyword>
<evidence type="ECO:0000259" key="14">
    <source>
        <dbReference type="PROSITE" id="PS51918"/>
    </source>
</evidence>
<dbReference type="GO" id="GO:0070475">
    <property type="term" value="P:rRNA base methylation"/>
    <property type="evidence" value="ECO:0007669"/>
    <property type="project" value="UniProtKB-UniRule"/>
</dbReference>
<dbReference type="EMBL" id="JACRSV010000001">
    <property type="protein sequence ID" value="MBC8558940.1"/>
    <property type="molecule type" value="Genomic_DNA"/>
</dbReference>
<evidence type="ECO:0000256" key="1">
    <source>
        <dbReference type="ARBA" id="ARBA00004496"/>
    </source>
</evidence>
<keyword evidence="11 13" id="KW-0411">Iron-sulfur</keyword>
<dbReference type="Proteomes" id="UP000610760">
    <property type="component" value="Unassembled WGS sequence"/>
</dbReference>
<comment type="catalytic activity">
    <reaction evidence="13">
        <text>adenosine(2503) in 23S rRNA + 2 reduced [2Fe-2S]-[ferredoxin] + 2 S-adenosyl-L-methionine = 2-methyladenosine(2503) in 23S rRNA + 5'-deoxyadenosine + L-methionine + 2 oxidized [2Fe-2S]-[ferredoxin] + S-adenosyl-L-homocysteine</text>
        <dbReference type="Rhea" id="RHEA:42916"/>
        <dbReference type="Rhea" id="RHEA-COMP:10000"/>
        <dbReference type="Rhea" id="RHEA-COMP:10001"/>
        <dbReference type="Rhea" id="RHEA-COMP:10152"/>
        <dbReference type="Rhea" id="RHEA-COMP:10282"/>
        <dbReference type="ChEBI" id="CHEBI:17319"/>
        <dbReference type="ChEBI" id="CHEBI:33737"/>
        <dbReference type="ChEBI" id="CHEBI:33738"/>
        <dbReference type="ChEBI" id="CHEBI:57844"/>
        <dbReference type="ChEBI" id="CHEBI:57856"/>
        <dbReference type="ChEBI" id="CHEBI:59789"/>
        <dbReference type="ChEBI" id="CHEBI:74411"/>
        <dbReference type="ChEBI" id="CHEBI:74497"/>
        <dbReference type="EC" id="2.1.1.192"/>
    </reaction>
</comment>
<evidence type="ECO:0000256" key="4">
    <source>
        <dbReference type="ARBA" id="ARBA00022552"/>
    </source>
</evidence>
<dbReference type="PANTHER" id="PTHR30544:SF5">
    <property type="entry name" value="RADICAL SAM CORE DOMAIN-CONTAINING PROTEIN"/>
    <property type="match status" value="1"/>
</dbReference>
<dbReference type="PROSITE" id="PS51918">
    <property type="entry name" value="RADICAL_SAM"/>
    <property type="match status" value="1"/>
</dbReference>
<dbReference type="SMART" id="SM00729">
    <property type="entry name" value="Elp3"/>
    <property type="match status" value="1"/>
</dbReference>
<evidence type="ECO:0000256" key="3">
    <source>
        <dbReference type="ARBA" id="ARBA00022490"/>
    </source>
</evidence>
<evidence type="ECO:0000256" key="11">
    <source>
        <dbReference type="ARBA" id="ARBA00023014"/>
    </source>
</evidence>
<evidence type="ECO:0000256" key="13">
    <source>
        <dbReference type="HAMAP-Rule" id="MF_01849"/>
    </source>
</evidence>
<gene>
    <name evidence="13 15" type="primary">rlmN</name>
    <name evidence="15" type="ORF">H8710_02535</name>
</gene>
<dbReference type="GO" id="GO:0070040">
    <property type="term" value="F:rRNA (adenine(2503)-C2-)-methyltransferase activity"/>
    <property type="evidence" value="ECO:0007669"/>
    <property type="project" value="UniProtKB-UniRule"/>
</dbReference>
<feature type="binding site" evidence="13">
    <location>
        <position position="292"/>
    </location>
    <ligand>
        <name>S-adenosyl-L-methionine</name>
        <dbReference type="ChEBI" id="CHEBI:59789"/>
    </ligand>
</feature>
<evidence type="ECO:0000256" key="10">
    <source>
        <dbReference type="ARBA" id="ARBA00023004"/>
    </source>
</evidence>
<accession>A0A926E3N6</accession>
<dbReference type="SFLD" id="SFLDF00275">
    <property type="entry name" value="adenosine_C2_methyltransferase"/>
    <property type="match status" value="1"/>
</dbReference>
<comment type="subcellular location">
    <subcellularLocation>
        <location evidence="1 13">Cytoplasm</location>
    </subcellularLocation>
</comment>
<dbReference type="AlphaFoldDB" id="A0A926E3N6"/>
<proteinExistence type="inferred from homology"/>
<comment type="caution">
    <text evidence="15">The sequence shown here is derived from an EMBL/GenBank/DDBJ whole genome shotgun (WGS) entry which is preliminary data.</text>
</comment>
<feature type="active site" description="Proton acceptor" evidence="13">
    <location>
        <position position="94"/>
    </location>
</feature>
<dbReference type="EC" id="2.1.1.192" evidence="13"/>
<keyword evidence="12 13" id="KW-1015">Disulfide bond</keyword>
<dbReference type="HAMAP" id="MF_01849">
    <property type="entry name" value="RNA_methyltr_RlmN"/>
    <property type="match status" value="1"/>
</dbReference>
<evidence type="ECO:0000256" key="7">
    <source>
        <dbReference type="ARBA" id="ARBA00022691"/>
    </source>
</evidence>
<keyword evidence="16" id="KW-1185">Reference proteome</keyword>
<evidence type="ECO:0000256" key="2">
    <source>
        <dbReference type="ARBA" id="ARBA00022485"/>
    </source>
</evidence>
<evidence type="ECO:0000256" key="12">
    <source>
        <dbReference type="ARBA" id="ARBA00023157"/>
    </source>
</evidence>
<dbReference type="FunFam" id="3.20.20.70:FF:000014">
    <property type="entry name" value="Probable dual-specificity RNA methyltransferase RlmN"/>
    <property type="match status" value="1"/>
</dbReference>
<dbReference type="GO" id="GO:0002935">
    <property type="term" value="F:tRNA (adenine(37)-C2)-methyltransferase activity"/>
    <property type="evidence" value="ECO:0007669"/>
    <property type="project" value="UniProtKB-UniRule"/>
</dbReference>
<keyword evidence="10 13" id="KW-0408">Iron</keyword>
<dbReference type="SFLD" id="SFLDG01062">
    <property type="entry name" value="methyltransferase_(Class_A)"/>
    <property type="match status" value="1"/>
</dbReference>
<keyword evidence="9 13" id="KW-0479">Metal-binding</keyword>
<comment type="function">
    <text evidence="13">Specifically methylates position 2 of adenine 2503 in 23S rRNA and position 2 of adenine 37 in tRNAs.</text>
</comment>
<dbReference type="GO" id="GO:0005737">
    <property type="term" value="C:cytoplasm"/>
    <property type="evidence" value="ECO:0007669"/>
    <property type="project" value="UniProtKB-SubCell"/>
</dbReference>
<feature type="binding site" evidence="13">
    <location>
        <begin position="216"/>
        <end position="218"/>
    </location>
    <ligand>
        <name>S-adenosyl-L-methionine</name>
        <dbReference type="ChEBI" id="CHEBI:59789"/>
    </ligand>
</feature>
<dbReference type="GO" id="GO:0051539">
    <property type="term" value="F:4 iron, 4 sulfur cluster binding"/>
    <property type="evidence" value="ECO:0007669"/>
    <property type="project" value="UniProtKB-UniRule"/>
</dbReference>
<dbReference type="GO" id="GO:0000049">
    <property type="term" value="F:tRNA binding"/>
    <property type="evidence" value="ECO:0007669"/>
    <property type="project" value="UniProtKB-UniRule"/>
</dbReference>
<feature type="binding site" evidence="13">
    <location>
        <position position="118"/>
    </location>
    <ligand>
        <name>[4Fe-4S] cluster</name>
        <dbReference type="ChEBI" id="CHEBI:49883"/>
        <note>4Fe-4S-S-AdoMet</note>
    </ligand>
</feature>
<evidence type="ECO:0000256" key="9">
    <source>
        <dbReference type="ARBA" id="ARBA00022723"/>
    </source>
</evidence>
<dbReference type="GO" id="GO:0030488">
    <property type="term" value="P:tRNA methylation"/>
    <property type="evidence" value="ECO:0007669"/>
    <property type="project" value="UniProtKB-UniRule"/>
</dbReference>
<feature type="binding site" evidence="13">
    <location>
        <position position="121"/>
    </location>
    <ligand>
        <name>[4Fe-4S] cluster</name>
        <dbReference type="ChEBI" id="CHEBI:49883"/>
        <note>4Fe-4S-S-AdoMet</note>
    </ligand>
</feature>
<dbReference type="GO" id="GO:0019843">
    <property type="term" value="F:rRNA binding"/>
    <property type="evidence" value="ECO:0007669"/>
    <property type="project" value="UniProtKB-UniRule"/>
</dbReference>
<dbReference type="Gene3D" id="3.20.20.70">
    <property type="entry name" value="Aldolase class I"/>
    <property type="match status" value="1"/>
</dbReference>
<comment type="caution">
    <text evidence="13">Lacks conserved residue(s) required for the propagation of feature annotation.</text>
</comment>
<dbReference type="PANTHER" id="PTHR30544">
    <property type="entry name" value="23S RRNA METHYLTRANSFERASE"/>
    <property type="match status" value="1"/>
</dbReference>
<evidence type="ECO:0000256" key="6">
    <source>
        <dbReference type="ARBA" id="ARBA00022679"/>
    </source>
</evidence>
<dbReference type="GO" id="GO:0046872">
    <property type="term" value="F:metal ion binding"/>
    <property type="evidence" value="ECO:0007669"/>
    <property type="project" value="UniProtKB-KW"/>
</dbReference>
<dbReference type="InterPro" id="IPR006638">
    <property type="entry name" value="Elp3/MiaA/NifB-like_rSAM"/>
</dbReference>
<dbReference type="InterPro" id="IPR027492">
    <property type="entry name" value="RNA_MTrfase_RlmN"/>
</dbReference>
<comment type="miscellaneous">
    <text evidence="13">Reaction proceeds by a ping-pong mechanism involving intermediate methylation of a conserved cysteine residue.</text>
</comment>
<dbReference type="SFLD" id="SFLDS00029">
    <property type="entry name" value="Radical_SAM"/>
    <property type="match status" value="1"/>
</dbReference>
<feature type="domain" description="Radical SAM core" evidence="14">
    <location>
        <begin position="100"/>
        <end position="330"/>
    </location>
</feature>
<keyword evidence="5 13" id="KW-0489">Methyltransferase</keyword>
<evidence type="ECO:0000256" key="8">
    <source>
        <dbReference type="ARBA" id="ARBA00022694"/>
    </source>
</evidence>
<feature type="binding site" evidence="13">
    <location>
        <position position="114"/>
    </location>
    <ligand>
        <name>[4Fe-4S] cluster</name>
        <dbReference type="ChEBI" id="CHEBI:49883"/>
        <note>4Fe-4S-S-AdoMet</note>
    </ligand>
</feature>
<protein>
    <recommendedName>
        <fullName evidence="13">Probable dual-specificity RNA methyltransferase RlmN</fullName>
        <ecNumber evidence="13">2.1.1.192</ecNumber>
    </recommendedName>
    <alternativeName>
        <fullName evidence="13">23S rRNA (adenine(2503)-C(2))-methyltransferase</fullName>
    </alternativeName>
    <alternativeName>
        <fullName evidence="13">23S rRNA m2A2503 methyltransferase</fullName>
    </alternativeName>
    <alternativeName>
        <fullName evidence="13">Ribosomal RNA large subunit methyltransferase N</fullName>
    </alternativeName>
    <alternativeName>
        <fullName evidence="13">tRNA (adenine(37)-C(2))-methyltransferase</fullName>
    </alternativeName>
    <alternativeName>
        <fullName evidence="13">tRNA m2A37 methyltransferase</fullName>
    </alternativeName>
</protein>
<evidence type="ECO:0000313" key="16">
    <source>
        <dbReference type="Proteomes" id="UP000610760"/>
    </source>
</evidence>
<dbReference type="InterPro" id="IPR048641">
    <property type="entry name" value="RlmN_N"/>
</dbReference>
<dbReference type="InterPro" id="IPR004383">
    <property type="entry name" value="rRNA_lsu_MTrfase_RlmN/Cfr"/>
</dbReference>
<dbReference type="Gene3D" id="1.10.150.530">
    <property type="match status" value="1"/>
</dbReference>
<dbReference type="SUPFAM" id="SSF102114">
    <property type="entry name" value="Radical SAM enzymes"/>
    <property type="match status" value="1"/>
</dbReference>
<keyword evidence="2 13" id="KW-0004">4Fe-4S</keyword>
<feature type="binding site" evidence="13">
    <location>
        <position position="193"/>
    </location>
    <ligand>
        <name>S-adenosyl-L-methionine</name>
        <dbReference type="ChEBI" id="CHEBI:59789"/>
    </ligand>
</feature>
<sequence length="345" mass="39071">MLAGIDLKSMTIEELSRFLAEMGEPKFRAKQVFSWLHQKRVLSFDEMSNLPAALREKLKESSIITSFSIVRKLSSQLDGTIKYLFELPDGEYVETVLMRYEHGNSLCISSQVGCRMGCEFCASTKAGFIRHLTPSEMLEQVYAVSRDTGEKVSNIVLMGIGEPLDNFDNVLRFLELVSHSEGLNLSHRHISLSTCGVVDRIYELADKNLQLTLSISLHATDDETRSSIMPINRRWNIEELLKACRHYTDRTHRRISYEYSLIKGVNDSREQALRLAKLLKGTLCHVNLIPVNYVEEAGFEKSSKEAVYAFQKTLNDKGINATVRRTLGADINAACGQLRRQEIVS</sequence>
<dbReference type="InterPro" id="IPR007197">
    <property type="entry name" value="rSAM"/>
</dbReference>
<dbReference type="Pfam" id="PF21016">
    <property type="entry name" value="RlmN_N"/>
    <property type="match status" value="1"/>
</dbReference>
<dbReference type="InterPro" id="IPR040072">
    <property type="entry name" value="Methyltransferase_A"/>
</dbReference>
<dbReference type="Pfam" id="PF04055">
    <property type="entry name" value="Radical_SAM"/>
    <property type="match status" value="1"/>
</dbReference>
<dbReference type="PIRSF" id="PIRSF006004">
    <property type="entry name" value="CHP00048"/>
    <property type="match status" value="1"/>
</dbReference>
<evidence type="ECO:0000313" key="15">
    <source>
        <dbReference type="EMBL" id="MBC8558940.1"/>
    </source>
</evidence>
<comment type="similarity">
    <text evidence="13">Belongs to the radical SAM superfamily. RlmN family.</text>
</comment>
<feature type="active site" description="S-methylcysteine intermediate" evidence="13">
    <location>
        <position position="335"/>
    </location>
</feature>
<keyword evidence="7 13" id="KW-0949">S-adenosyl-L-methionine</keyword>